<dbReference type="EMBL" id="HBGG01036881">
    <property type="protein sequence ID" value="CAD9216868.1"/>
    <property type="molecule type" value="Transcribed_RNA"/>
</dbReference>
<dbReference type="GO" id="GO:0046872">
    <property type="term" value="F:metal ion binding"/>
    <property type="evidence" value="ECO:0007669"/>
    <property type="project" value="UniProtKB-KW"/>
</dbReference>
<evidence type="ECO:0000256" key="9">
    <source>
        <dbReference type="SAM" id="MobiDB-lite"/>
    </source>
</evidence>
<organism evidence="11">
    <name type="scientific">Tetraselmis chuii</name>
    <dbReference type="NCBI Taxonomy" id="63592"/>
    <lineage>
        <taxon>Eukaryota</taxon>
        <taxon>Viridiplantae</taxon>
        <taxon>Chlorophyta</taxon>
        <taxon>core chlorophytes</taxon>
        <taxon>Chlorodendrophyceae</taxon>
        <taxon>Chlorodendrales</taxon>
        <taxon>Chlorodendraceae</taxon>
        <taxon>Tetraselmis</taxon>
    </lineage>
</organism>
<dbReference type="InterPro" id="IPR058535">
    <property type="entry name" value="MafB19-deam"/>
</dbReference>
<keyword evidence="5" id="KW-0479">Metal-binding</keyword>
<dbReference type="FunFam" id="3.40.140.10:FF:000005">
    <property type="entry name" value="tRNA-specific adenosine deaminase"/>
    <property type="match status" value="1"/>
</dbReference>
<evidence type="ECO:0000259" key="10">
    <source>
        <dbReference type="PROSITE" id="PS51747"/>
    </source>
</evidence>
<evidence type="ECO:0000313" key="11">
    <source>
        <dbReference type="EMBL" id="CAD9216868.1"/>
    </source>
</evidence>
<gene>
    <name evidence="11" type="ORF">TCHU04912_LOCUS19115</name>
</gene>
<feature type="region of interest" description="Disordered" evidence="9">
    <location>
        <begin position="180"/>
        <end position="200"/>
    </location>
</feature>
<feature type="compositionally biased region" description="Polar residues" evidence="9">
    <location>
        <begin position="180"/>
        <end position="189"/>
    </location>
</feature>
<evidence type="ECO:0000256" key="6">
    <source>
        <dbReference type="ARBA" id="ARBA00022801"/>
    </source>
</evidence>
<keyword evidence="7" id="KW-0862">Zinc</keyword>
<keyword evidence="6" id="KW-0378">Hydrolase</keyword>
<dbReference type="Gene3D" id="3.40.140.10">
    <property type="entry name" value="Cytidine Deaminase, domain 2"/>
    <property type="match status" value="1"/>
</dbReference>
<dbReference type="CDD" id="cd01285">
    <property type="entry name" value="nucleoside_deaminase"/>
    <property type="match status" value="1"/>
</dbReference>
<evidence type="ECO:0000256" key="1">
    <source>
        <dbReference type="ARBA" id="ARBA00001947"/>
    </source>
</evidence>
<protein>
    <recommendedName>
        <fullName evidence="3">tRNA(adenine(34)) deaminase</fullName>
        <ecNumber evidence="3">3.5.4.33</ecNumber>
    </recommendedName>
</protein>
<feature type="domain" description="CMP/dCMP-type deaminase" evidence="10">
    <location>
        <begin position="57"/>
        <end position="169"/>
    </location>
</feature>
<dbReference type="GO" id="GO:0052717">
    <property type="term" value="F:tRNA-specific adenosine-34 deaminase activity"/>
    <property type="evidence" value="ECO:0007669"/>
    <property type="project" value="UniProtKB-EC"/>
</dbReference>
<evidence type="ECO:0000256" key="2">
    <source>
        <dbReference type="ARBA" id="ARBA00011738"/>
    </source>
</evidence>
<dbReference type="HAMAP" id="MF_00972">
    <property type="entry name" value="tRNA_aden_deaminase"/>
    <property type="match status" value="1"/>
</dbReference>
<dbReference type="EC" id="3.5.4.33" evidence="3"/>
<accession>A0A7S1T2Z4</accession>
<sequence length="239" mass="25660">MSALVAKPTPAAGLTPLAALRCTDREPCRFRSLPSVRWRRHASSSSQTLAGVVDEAGLHRRFMREALAEAAKGARAGEVPVGAVMVMGGRVVARAHNETEQTNDPTAHAEMLCIRQAARVSGGWRLQDATLYVTLEPCPMCAGAALQARVGTVVYGAPNPMLGADGGWVQLLPPWQNATATSNGFGTTSDSEDGGPLLRPHAFNPNMTVVRGVLQQQCTDIMISFFRQRRQEAVDAEER</sequence>
<name>A0A7S1T2Z4_9CHLO</name>
<reference evidence="11" key="1">
    <citation type="submission" date="2021-01" db="EMBL/GenBank/DDBJ databases">
        <authorList>
            <person name="Corre E."/>
            <person name="Pelletier E."/>
            <person name="Niang G."/>
            <person name="Scheremetjew M."/>
            <person name="Finn R."/>
            <person name="Kale V."/>
            <person name="Holt S."/>
            <person name="Cochrane G."/>
            <person name="Meng A."/>
            <person name="Brown T."/>
            <person name="Cohen L."/>
        </authorList>
    </citation>
    <scope>NUCLEOTIDE SEQUENCE</scope>
    <source>
        <strain evidence="11">PLY429</strain>
    </source>
</reference>
<comment type="catalytic activity">
    <reaction evidence="8">
        <text>adenosine(34) in tRNA + H2O + H(+) = inosine(34) in tRNA + NH4(+)</text>
        <dbReference type="Rhea" id="RHEA:43168"/>
        <dbReference type="Rhea" id="RHEA-COMP:10373"/>
        <dbReference type="Rhea" id="RHEA-COMP:10374"/>
        <dbReference type="ChEBI" id="CHEBI:15377"/>
        <dbReference type="ChEBI" id="CHEBI:15378"/>
        <dbReference type="ChEBI" id="CHEBI:28938"/>
        <dbReference type="ChEBI" id="CHEBI:74411"/>
        <dbReference type="ChEBI" id="CHEBI:82852"/>
        <dbReference type="EC" id="3.5.4.33"/>
    </reaction>
</comment>
<dbReference type="Pfam" id="PF14437">
    <property type="entry name" value="MafB19-deam"/>
    <property type="match status" value="1"/>
</dbReference>
<dbReference type="InterPro" id="IPR028883">
    <property type="entry name" value="tRNA_aden_deaminase"/>
</dbReference>
<comment type="cofactor">
    <cofactor evidence="1">
        <name>Zn(2+)</name>
        <dbReference type="ChEBI" id="CHEBI:29105"/>
    </cofactor>
</comment>
<comment type="subunit">
    <text evidence="2">Homodimer.</text>
</comment>
<dbReference type="SUPFAM" id="SSF53927">
    <property type="entry name" value="Cytidine deaminase-like"/>
    <property type="match status" value="1"/>
</dbReference>
<dbReference type="GO" id="GO:0009507">
    <property type="term" value="C:chloroplast"/>
    <property type="evidence" value="ECO:0007669"/>
    <property type="project" value="TreeGrafter"/>
</dbReference>
<evidence type="ECO:0000256" key="7">
    <source>
        <dbReference type="ARBA" id="ARBA00022833"/>
    </source>
</evidence>
<dbReference type="PANTHER" id="PTHR11079:SF179">
    <property type="entry name" value="TRNA(ADENINE(34)) DEAMINASE, CHLOROPLASTIC"/>
    <property type="match status" value="1"/>
</dbReference>
<dbReference type="PROSITE" id="PS51747">
    <property type="entry name" value="CYT_DCMP_DEAMINASES_2"/>
    <property type="match status" value="1"/>
</dbReference>
<dbReference type="InterPro" id="IPR016193">
    <property type="entry name" value="Cytidine_deaminase-like"/>
</dbReference>
<evidence type="ECO:0000256" key="4">
    <source>
        <dbReference type="ARBA" id="ARBA00022694"/>
    </source>
</evidence>
<dbReference type="GO" id="GO:0002100">
    <property type="term" value="P:tRNA wobble adenosine to inosine editing"/>
    <property type="evidence" value="ECO:0007669"/>
    <property type="project" value="InterPro"/>
</dbReference>
<dbReference type="PANTHER" id="PTHR11079">
    <property type="entry name" value="CYTOSINE DEAMINASE FAMILY MEMBER"/>
    <property type="match status" value="1"/>
</dbReference>
<evidence type="ECO:0000256" key="8">
    <source>
        <dbReference type="ARBA" id="ARBA00048045"/>
    </source>
</evidence>
<dbReference type="InterPro" id="IPR002125">
    <property type="entry name" value="CMP_dCMP_dom"/>
</dbReference>
<evidence type="ECO:0000256" key="3">
    <source>
        <dbReference type="ARBA" id="ARBA00012740"/>
    </source>
</evidence>
<keyword evidence="4" id="KW-0819">tRNA processing</keyword>
<proteinExistence type="inferred from homology"/>
<evidence type="ECO:0000256" key="5">
    <source>
        <dbReference type="ARBA" id="ARBA00022723"/>
    </source>
</evidence>
<dbReference type="AlphaFoldDB" id="A0A7S1T2Z4"/>